<dbReference type="GO" id="GO:0005886">
    <property type="term" value="C:plasma membrane"/>
    <property type="evidence" value="ECO:0007669"/>
    <property type="project" value="InterPro"/>
</dbReference>
<keyword evidence="4 8" id="KW-0106">Calcium</keyword>
<name>A0A813SNU3_ADIRI</name>
<evidence type="ECO:0000256" key="11">
    <source>
        <dbReference type="SAM" id="SignalP"/>
    </source>
</evidence>
<dbReference type="PROSITE" id="PS00232">
    <property type="entry name" value="CADHERIN_1"/>
    <property type="match status" value="1"/>
</dbReference>
<feature type="chain" id="PRO_5032417864" description="Cadherin domain-containing protein" evidence="11">
    <location>
        <begin position="18"/>
        <end position="806"/>
    </location>
</feature>
<feature type="signal peptide" evidence="11">
    <location>
        <begin position="1"/>
        <end position="17"/>
    </location>
</feature>
<evidence type="ECO:0000256" key="4">
    <source>
        <dbReference type="ARBA" id="ARBA00022837"/>
    </source>
</evidence>
<evidence type="ECO:0000259" key="12">
    <source>
        <dbReference type="PROSITE" id="PS50268"/>
    </source>
</evidence>
<protein>
    <recommendedName>
        <fullName evidence="12">Cadherin domain-containing protein</fullName>
    </recommendedName>
</protein>
<dbReference type="AlphaFoldDB" id="A0A813SNU3"/>
<feature type="transmembrane region" description="Helical" evidence="10">
    <location>
        <begin position="628"/>
        <end position="649"/>
    </location>
</feature>
<gene>
    <name evidence="13" type="ORF">XAT740_LOCUS3085</name>
</gene>
<keyword evidence="11" id="KW-0732">Signal</keyword>
<evidence type="ECO:0000256" key="6">
    <source>
        <dbReference type="ARBA" id="ARBA00023136"/>
    </source>
</evidence>
<dbReference type="GO" id="GO:0007156">
    <property type="term" value="P:homophilic cell adhesion via plasma membrane adhesion molecules"/>
    <property type="evidence" value="ECO:0007669"/>
    <property type="project" value="InterPro"/>
</dbReference>
<dbReference type="InterPro" id="IPR050174">
    <property type="entry name" value="Protocadherin/Cadherin-CA"/>
</dbReference>
<evidence type="ECO:0000256" key="10">
    <source>
        <dbReference type="SAM" id="Phobius"/>
    </source>
</evidence>
<dbReference type="InterPro" id="IPR020894">
    <property type="entry name" value="Cadherin_CS"/>
</dbReference>
<feature type="domain" description="Cadherin" evidence="12">
    <location>
        <begin position="129"/>
        <end position="262"/>
    </location>
</feature>
<evidence type="ECO:0000256" key="2">
    <source>
        <dbReference type="ARBA" id="ARBA00022692"/>
    </source>
</evidence>
<evidence type="ECO:0000256" key="8">
    <source>
        <dbReference type="PROSITE-ProRule" id="PRU00043"/>
    </source>
</evidence>
<accession>A0A813SNU3</accession>
<dbReference type="CDD" id="cd11304">
    <property type="entry name" value="Cadherin_repeat"/>
    <property type="match status" value="1"/>
</dbReference>
<comment type="caution">
    <text evidence="13">The sequence shown here is derived from an EMBL/GenBank/DDBJ whole genome shotgun (WGS) entry which is preliminary data.</text>
</comment>
<reference evidence="13" key="1">
    <citation type="submission" date="2021-02" db="EMBL/GenBank/DDBJ databases">
        <authorList>
            <person name="Nowell W R."/>
        </authorList>
    </citation>
    <scope>NUCLEOTIDE SEQUENCE</scope>
</reference>
<dbReference type="InterPro" id="IPR015919">
    <property type="entry name" value="Cadherin-like_sf"/>
</dbReference>
<evidence type="ECO:0000256" key="5">
    <source>
        <dbReference type="ARBA" id="ARBA00022989"/>
    </source>
</evidence>
<feature type="region of interest" description="Disordered" evidence="9">
    <location>
        <begin position="739"/>
        <end position="781"/>
    </location>
</feature>
<keyword evidence="6 10" id="KW-0472">Membrane</keyword>
<keyword evidence="3" id="KW-0677">Repeat</keyword>
<evidence type="ECO:0000256" key="7">
    <source>
        <dbReference type="ARBA" id="ARBA00023180"/>
    </source>
</evidence>
<dbReference type="PANTHER" id="PTHR24028">
    <property type="entry name" value="CADHERIN-87A"/>
    <property type="match status" value="1"/>
</dbReference>
<dbReference type="Gene3D" id="2.60.40.60">
    <property type="entry name" value="Cadherins"/>
    <property type="match status" value="3"/>
</dbReference>
<dbReference type="EMBL" id="CAJNOR010000115">
    <property type="protein sequence ID" value="CAF0803294.1"/>
    <property type="molecule type" value="Genomic_DNA"/>
</dbReference>
<dbReference type="PANTHER" id="PTHR24028:SF146">
    <property type="entry name" value="CADHERIN 96CB, ISOFORM D-RELATED"/>
    <property type="match status" value="1"/>
</dbReference>
<keyword evidence="14" id="KW-1185">Reference proteome</keyword>
<proteinExistence type="predicted"/>
<comment type="subcellular location">
    <subcellularLocation>
        <location evidence="1">Membrane</location>
        <topology evidence="1">Single-pass membrane protein</topology>
    </subcellularLocation>
</comment>
<sequence>MLSHFWLVFVFIKYSFSNILVTNYPTIDLVENSPLNTLVIQLTTSLNITRTSKLVLLNMSGFESDVFTIVNGSIYTTNSIDREEFLRRKYCLDNLYCKVELQILVDNGLAYWVIPIHVVDENDNRPEFAQKEIELRFRENILNGHKIPFSGAKDLDEGRNGEIHYVLDCSNDFHVNKSFTNQYIQPSINCFPLFQLIVLSQSPSSVNYDRLALKFLPSSSVNIENEYKLRLYAIDNNENGKQLDSSMNLIVKIDRKEKAPWFTQSEYDFVVTINSSSRHNESILGRVHAISNDPSQVIRYKLLSDSSKIRINSLTGEIVLSNSNLTKLNDEIEFFVQASTLLKEKVTNFLTTRSKVKVIFRSAELLNNITYHFQTISSLNQSKIQRLNSTNTFVIDEHVQINEDLLKISLISNPYRSDKYILSLDNYLSTFSLISTTPLNTYILRTRRRLTPKAIYMLNIGVKHKLSQQWLPNLRIEFIVIEQWSTTTMTTRTSSTKSRVIITNTTVYAEPIGFCIENKNYVLHENHDEKIGFLKVIETNVHLSQNRSLSSNSFLLINSSEITIDGCRMHMDRLESSLNKSLRYQLCSLTDDTDCYNISFTEEMDLESKSDEKHNLRSWFLPMKPIEIVMFVLSMVFVLITIVLIILICRLKGVHICLAIKNYLFYGKKYGLNNNSHVTVSPSKMTQQVHSIVIRESHSSALQPIHIQKNDISEPYIYNIDHLLDREPLPSTNMFTLPSPAQMSSSSSSLTCSLQREGRTRLTMDNRPSTTPRTSSSSSFLQETKQLLEMISSNSNLDSSRLASDV</sequence>
<keyword evidence="7" id="KW-0325">Glycoprotein</keyword>
<evidence type="ECO:0000313" key="14">
    <source>
        <dbReference type="Proteomes" id="UP000663828"/>
    </source>
</evidence>
<keyword evidence="5 10" id="KW-1133">Transmembrane helix</keyword>
<organism evidence="13 14">
    <name type="scientific">Adineta ricciae</name>
    <name type="common">Rotifer</name>
    <dbReference type="NCBI Taxonomy" id="249248"/>
    <lineage>
        <taxon>Eukaryota</taxon>
        <taxon>Metazoa</taxon>
        <taxon>Spiralia</taxon>
        <taxon>Gnathifera</taxon>
        <taxon>Rotifera</taxon>
        <taxon>Eurotatoria</taxon>
        <taxon>Bdelloidea</taxon>
        <taxon>Adinetida</taxon>
        <taxon>Adinetidae</taxon>
        <taxon>Adineta</taxon>
    </lineage>
</organism>
<dbReference type="Proteomes" id="UP000663828">
    <property type="component" value="Unassembled WGS sequence"/>
</dbReference>
<keyword evidence="2 10" id="KW-0812">Transmembrane</keyword>
<feature type="domain" description="Cadherin" evidence="12">
    <location>
        <begin position="62"/>
        <end position="128"/>
    </location>
</feature>
<evidence type="ECO:0000256" key="9">
    <source>
        <dbReference type="SAM" id="MobiDB-lite"/>
    </source>
</evidence>
<evidence type="ECO:0000256" key="1">
    <source>
        <dbReference type="ARBA" id="ARBA00004167"/>
    </source>
</evidence>
<evidence type="ECO:0000256" key="3">
    <source>
        <dbReference type="ARBA" id="ARBA00022737"/>
    </source>
</evidence>
<dbReference type="PROSITE" id="PS50268">
    <property type="entry name" value="CADHERIN_2"/>
    <property type="match status" value="2"/>
</dbReference>
<feature type="compositionally biased region" description="Low complexity" evidence="9">
    <location>
        <begin position="767"/>
        <end position="779"/>
    </location>
</feature>
<dbReference type="GO" id="GO:0005509">
    <property type="term" value="F:calcium ion binding"/>
    <property type="evidence" value="ECO:0007669"/>
    <property type="project" value="UniProtKB-UniRule"/>
</dbReference>
<evidence type="ECO:0000313" key="13">
    <source>
        <dbReference type="EMBL" id="CAF0803294.1"/>
    </source>
</evidence>
<dbReference type="InterPro" id="IPR002126">
    <property type="entry name" value="Cadherin-like_dom"/>
</dbReference>
<dbReference type="SUPFAM" id="SSF49313">
    <property type="entry name" value="Cadherin-like"/>
    <property type="match status" value="2"/>
</dbReference>